<comment type="caution">
    <text evidence="1">The sequence shown here is derived from an EMBL/GenBank/DDBJ whole genome shotgun (WGS) entry which is preliminary data.</text>
</comment>
<keyword evidence="2" id="KW-1185">Reference proteome</keyword>
<dbReference type="AlphaFoldDB" id="A0A2P6SNG8"/>
<proteinExistence type="predicted"/>
<dbReference type="Gramene" id="PRQ60182">
    <property type="protein sequence ID" value="PRQ60182"/>
    <property type="gene ID" value="RchiOBHm_Chr1g0378401"/>
</dbReference>
<gene>
    <name evidence="1" type="ORF">RchiOBHm_Chr1g0378401</name>
</gene>
<sequence length="51" mass="5766">MLAFLTKHKTLPKVPCATKYVPNCLILWLWNNLTKHEICLNCKCVSSSSAC</sequence>
<name>A0A2P6SNG8_ROSCH</name>
<organism evidence="1 2">
    <name type="scientific">Rosa chinensis</name>
    <name type="common">China rose</name>
    <dbReference type="NCBI Taxonomy" id="74649"/>
    <lineage>
        <taxon>Eukaryota</taxon>
        <taxon>Viridiplantae</taxon>
        <taxon>Streptophyta</taxon>
        <taxon>Embryophyta</taxon>
        <taxon>Tracheophyta</taxon>
        <taxon>Spermatophyta</taxon>
        <taxon>Magnoliopsida</taxon>
        <taxon>eudicotyledons</taxon>
        <taxon>Gunneridae</taxon>
        <taxon>Pentapetalae</taxon>
        <taxon>rosids</taxon>
        <taxon>fabids</taxon>
        <taxon>Rosales</taxon>
        <taxon>Rosaceae</taxon>
        <taxon>Rosoideae</taxon>
        <taxon>Rosoideae incertae sedis</taxon>
        <taxon>Rosa</taxon>
    </lineage>
</organism>
<protein>
    <submittedName>
        <fullName evidence="1">Uncharacterized protein</fullName>
    </submittedName>
</protein>
<dbReference type="EMBL" id="PDCK01000039">
    <property type="protein sequence ID" value="PRQ60182.1"/>
    <property type="molecule type" value="Genomic_DNA"/>
</dbReference>
<accession>A0A2P6SNG8</accession>
<reference evidence="1 2" key="1">
    <citation type="journal article" date="2018" name="Nat. Genet.">
        <title>The Rosa genome provides new insights in the design of modern roses.</title>
        <authorList>
            <person name="Bendahmane M."/>
        </authorList>
    </citation>
    <scope>NUCLEOTIDE SEQUENCE [LARGE SCALE GENOMIC DNA]</scope>
    <source>
        <strain evidence="2">cv. Old Blush</strain>
    </source>
</reference>
<dbReference type="Proteomes" id="UP000238479">
    <property type="component" value="Chromosome 1"/>
</dbReference>
<evidence type="ECO:0000313" key="1">
    <source>
        <dbReference type="EMBL" id="PRQ60182.1"/>
    </source>
</evidence>
<evidence type="ECO:0000313" key="2">
    <source>
        <dbReference type="Proteomes" id="UP000238479"/>
    </source>
</evidence>